<dbReference type="CDD" id="cd00090">
    <property type="entry name" value="HTH_ARSR"/>
    <property type="match status" value="1"/>
</dbReference>
<dbReference type="InterPro" id="IPR051011">
    <property type="entry name" value="Metal_resp_trans_reg"/>
</dbReference>
<dbReference type="Proteomes" id="UP000318529">
    <property type="component" value="Unassembled WGS sequence"/>
</dbReference>
<keyword evidence="2" id="KW-0238">DNA-binding</keyword>
<accession>A0A560CSS4</accession>
<feature type="region of interest" description="Disordered" evidence="4">
    <location>
        <begin position="99"/>
        <end position="132"/>
    </location>
</feature>
<comment type="caution">
    <text evidence="6">The sequence shown here is derived from an EMBL/GenBank/DDBJ whole genome shotgun (WGS) entry which is preliminary data.</text>
</comment>
<dbReference type="GO" id="GO:0003700">
    <property type="term" value="F:DNA-binding transcription factor activity"/>
    <property type="evidence" value="ECO:0007669"/>
    <property type="project" value="InterPro"/>
</dbReference>
<keyword evidence="3" id="KW-0804">Transcription</keyword>
<sequence length="132" mass="14070">MEKKAVLSALTALSQETRLDIFRLLVQAGPEGHSAGAIAEALGVAPATLSFHLSNLTHAGLIVQRRESRSLIYSADYDRMTAVLGFLSENCCGRPANTAARAPVCAPSPEAVNTEDQGEPRHETPARSRRGC</sequence>
<dbReference type="RefSeq" id="WP_145681135.1">
    <property type="nucleotide sequence ID" value="NZ_VITH01000001.1"/>
</dbReference>
<evidence type="ECO:0000313" key="7">
    <source>
        <dbReference type="Proteomes" id="UP000318529"/>
    </source>
</evidence>
<organism evidence="6 7">
    <name type="scientific">Azospirillum brasilense</name>
    <dbReference type="NCBI Taxonomy" id="192"/>
    <lineage>
        <taxon>Bacteria</taxon>
        <taxon>Pseudomonadati</taxon>
        <taxon>Pseudomonadota</taxon>
        <taxon>Alphaproteobacteria</taxon>
        <taxon>Rhodospirillales</taxon>
        <taxon>Azospirillaceae</taxon>
        <taxon>Azospirillum</taxon>
    </lineage>
</organism>
<dbReference type="InterPro" id="IPR011991">
    <property type="entry name" value="ArsR-like_HTH"/>
</dbReference>
<proteinExistence type="predicted"/>
<protein>
    <submittedName>
        <fullName evidence="6">ArsR family transcriptional regulator</fullName>
    </submittedName>
</protein>
<reference evidence="6 7" key="1">
    <citation type="submission" date="2019-06" db="EMBL/GenBank/DDBJ databases">
        <title>Genomic Encyclopedia of Type Strains, Phase IV (KMG-V): Genome sequencing to study the core and pangenomes of soil and plant-associated prokaryotes.</title>
        <authorList>
            <person name="Whitman W."/>
        </authorList>
    </citation>
    <scope>NUCLEOTIDE SEQUENCE [LARGE SCALE GENOMIC DNA]</scope>
    <source>
        <strain evidence="6 7">BR 11650</strain>
    </source>
</reference>
<evidence type="ECO:0000256" key="3">
    <source>
        <dbReference type="ARBA" id="ARBA00023163"/>
    </source>
</evidence>
<dbReference type="SUPFAM" id="SSF46785">
    <property type="entry name" value="Winged helix' DNA-binding domain"/>
    <property type="match status" value="1"/>
</dbReference>
<dbReference type="InterPro" id="IPR036390">
    <property type="entry name" value="WH_DNA-bd_sf"/>
</dbReference>
<dbReference type="InterPro" id="IPR036388">
    <property type="entry name" value="WH-like_DNA-bd_sf"/>
</dbReference>
<dbReference type="SMART" id="SM00418">
    <property type="entry name" value="HTH_ARSR"/>
    <property type="match status" value="1"/>
</dbReference>
<evidence type="ECO:0000256" key="4">
    <source>
        <dbReference type="SAM" id="MobiDB-lite"/>
    </source>
</evidence>
<name>A0A560CSS4_AZOBR</name>
<dbReference type="AlphaFoldDB" id="A0A560CSS4"/>
<evidence type="ECO:0000313" key="6">
    <source>
        <dbReference type="EMBL" id="TWA87904.1"/>
    </source>
</evidence>
<dbReference type="InterPro" id="IPR001845">
    <property type="entry name" value="HTH_ArsR_DNA-bd_dom"/>
</dbReference>
<evidence type="ECO:0000259" key="5">
    <source>
        <dbReference type="PROSITE" id="PS50987"/>
    </source>
</evidence>
<dbReference type="NCBIfam" id="NF033788">
    <property type="entry name" value="HTH_metalloreg"/>
    <property type="match status" value="1"/>
</dbReference>
<dbReference type="Pfam" id="PF12840">
    <property type="entry name" value="HTH_20"/>
    <property type="match status" value="1"/>
</dbReference>
<feature type="domain" description="HTH arsR-type" evidence="5">
    <location>
        <begin position="1"/>
        <end position="95"/>
    </location>
</feature>
<evidence type="ECO:0000256" key="2">
    <source>
        <dbReference type="ARBA" id="ARBA00023125"/>
    </source>
</evidence>
<dbReference type="PROSITE" id="PS50987">
    <property type="entry name" value="HTH_ARSR_2"/>
    <property type="match status" value="1"/>
</dbReference>
<dbReference type="EMBL" id="VITH01000001">
    <property type="protein sequence ID" value="TWA87904.1"/>
    <property type="molecule type" value="Genomic_DNA"/>
</dbReference>
<evidence type="ECO:0000256" key="1">
    <source>
        <dbReference type="ARBA" id="ARBA00023015"/>
    </source>
</evidence>
<dbReference type="PANTHER" id="PTHR43132:SF2">
    <property type="entry name" value="ARSENICAL RESISTANCE OPERON REPRESSOR ARSR-RELATED"/>
    <property type="match status" value="1"/>
</dbReference>
<dbReference type="GO" id="GO:0003677">
    <property type="term" value="F:DNA binding"/>
    <property type="evidence" value="ECO:0007669"/>
    <property type="project" value="UniProtKB-KW"/>
</dbReference>
<gene>
    <name evidence="6" type="ORF">FBZ83_101773</name>
</gene>
<keyword evidence="1" id="KW-0805">Transcription regulation</keyword>
<dbReference type="PRINTS" id="PR00778">
    <property type="entry name" value="HTHARSR"/>
</dbReference>
<dbReference type="PANTHER" id="PTHR43132">
    <property type="entry name" value="ARSENICAL RESISTANCE OPERON REPRESSOR ARSR-RELATED"/>
    <property type="match status" value="1"/>
</dbReference>
<dbReference type="Gene3D" id="1.10.10.10">
    <property type="entry name" value="Winged helix-like DNA-binding domain superfamily/Winged helix DNA-binding domain"/>
    <property type="match status" value="1"/>
</dbReference>